<keyword evidence="2 4" id="KW-0802">TPR repeat</keyword>
<keyword evidence="1" id="KW-0677">Repeat</keyword>
<organism evidence="7 8">
    <name type="scientific">Petrolisthes cinctipes</name>
    <name type="common">Flat porcelain crab</name>
    <dbReference type="NCBI Taxonomy" id="88211"/>
    <lineage>
        <taxon>Eukaryota</taxon>
        <taxon>Metazoa</taxon>
        <taxon>Ecdysozoa</taxon>
        <taxon>Arthropoda</taxon>
        <taxon>Crustacea</taxon>
        <taxon>Multicrustacea</taxon>
        <taxon>Malacostraca</taxon>
        <taxon>Eumalacostraca</taxon>
        <taxon>Eucarida</taxon>
        <taxon>Decapoda</taxon>
        <taxon>Pleocyemata</taxon>
        <taxon>Anomura</taxon>
        <taxon>Galatheoidea</taxon>
        <taxon>Porcellanidae</taxon>
        <taxon>Petrolisthes</taxon>
    </lineage>
</organism>
<dbReference type="SUPFAM" id="SSF48452">
    <property type="entry name" value="TPR-like"/>
    <property type="match status" value="1"/>
</dbReference>
<evidence type="ECO:0000313" key="8">
    <source>
        <dbReference type="Proteomes" id="UP001286313"/>
    </source>
</evidence>
<dbReference type="Proteomes" id="UP001286313">
    <property type="component" value="Unassembled WGS sequence"/>
</dbReference>
<dbReference type="GO" id="GO:0030544">
    <property type="term" value="F:Hsp70 protein binding"/>
    <property type="evidence" value="ECO:0007669"/>
    <property type="project" value="TreeGrafter"/>
</dbReference>
<dbReference type="InterPro" id="IPR019734">
    <property type="entry name" value="TPR_rpt"/>
</dbReference>
<dbReference type="CDD" id="cd21380">
    <property type="entry name" value="CTWD_Cns1"/>
    <property type="match status" value="1"/>
</dbReference>
<evidence type="ECO:0000256" key="4">
    <source>
        <dbReference type="PROSITE-ProRule" id="PRU00339"/>
    </source>
</evidence>
<gene>
    <name evidence="7" type="ORF">Pcinc_042787</name>
</gene>
<dbReference type="GO" id="GO:0051879">
    <property type="term" value="F:Hsp90 protein binding"/>
    <property type="evidence" value="ECO:0007669"/>
    <property type="project" value="InterPro"/>
</dbReference>
<name>A0AAE1EGV9_PETCI</name>
<dbReference type="GO" id="GO:0006457">
    <property type="term" value="P:protein folding"/>
    <property type="evidence" value="ECO:0007669"/>
    <property type="project" value="TreeGrafter"/>
</dbReference>
<dbReference type="PANTHER" id="PTHR46035:SF1">
    <property type="entry name" value="TETRATRICOPEPTIDE REPEAT PROTEIN 4"/>
    <property type="match status" value="1"/>
</dbReference>
<comment type="caution">
    <text evidence="7">The sequence shown here is derived from an EMBL/GenBank/DDBJ whole genome shotgun (WGS) entry which is preliminary data.</text>
</comment>
<reference evidence="7" key="1">
    <citation type="submission" date="2023-10" db="EMBL/GenBank/DDBJ databases">
        <title>Genome assemblies of two species of porcelain crab, Petrolisthes cinctipes and Petrolisthes manimaculis (Anomura: Porcellanidae).</title>
        <authorList>
            <person name="Angst P."/>
        </authorList>
    </citation>
    <scope>NUCLEOTIDE SEQUENCE</scope>
    <source>
        <strain evidence="7">PB745_01</strain>
        <tissue evidence="7">Gill</tissue>
    </source>
</reference>
<dbReference type="Pfam" id="PF00515">
    <property type="entry name" value="TPR_1"/>
    <property type="match status" value="1"/>
</dbReference>
<dbReference type="InterPro" id="IPR011990">
    <property type="entry name" value="TPR-like_helical_dom_sf"/>
</dbReference>
<keyword evidence="8" id="KW-1185">Reference proteome</keyword>
<protein>
    <recommendedName>
        <fullName evidence="6">Cns1/TTC4 wheel domain-containing protein</fullName>
    </recommendedName>
</protein>
<evidence type="ECO:0000259" key="6">
    <source>
        <dbReference type="Pfam" id="PF18972"/>
    </source>
</evidence>
<evidence type="ECO:0000256" key="3">
    <source>
        <dbReference type="ARBA" id="ARBA00023602"/>
    </source>
</evidence>
<dbReference type="PANTHER" id="PTHR46035">
    <property type="entry name" value="TETRATRICOPEPTIDE REPEAT PROTEIN 4"/>
    <property type="match status" value="1"/>
</dbReference>
<feature type="compositionally biased region" description="Basic and acidic residues" evidence="5">
    <location>
        <begin position="226"/>
        <end position="245"/>
    </location>
</feature>
<feature type="region of interest" description="Disordered" evidence="5">
    <location>
        <begin position="226"/>
        <end position="248"/>
    </location>
</feature>
<comment type="similarity">
    <text evidence="3">Belongs to the TTC4 family.</text>
</comment>
<dbReference type="GO" id="GO:0005829">
    <property type="term" value="C:cytosol"/>
    <property type="evidence" value="ECO:0007669"/>
    <property type="project" value="TreeGrafter"/>
</dbReference>
<feature type="region of interest" description="Disordered" evidence="5">
    <location>
        <begin position="404"/>
        <end position="446"/>
    </location>
</feature>
<sequence length="446" mass="51497">MAEEWKEKVIEEKLGGKREWTEEERTELCHQLDQDLEHHIDNMTSTKYKDGWTEENWKEQMSEHPLFAPYVQEEGVTEGEAPINPLSEGLAQLKFDPEHNTPQEVAQNYKEEGILQFKYKKYRLAAANFSEGIKQKCPDGELNAQLYNNRAAANSHLGNYRSALKDCEKAFELKPDYMKAVSRAVECATKLKLWDDVFMWCDRGLKLDPGEQRLKQTRLTAVKEKKLQERDQRKKTQEEKRKESDEQSLLNTIQARGVRLGTTASKASMSITLSDLEPCHPAAQGSRVHINECNELVWPVMLLYPEYQETDIIQHFSENDRIIDQLEAVFGDNVPPAPWDQQHKYRLQNLHVFFEDRQRAKLCRVDAHVTLAQTLSDPRYQVMGGTPGLIILVEGKFMTNFMSKYTGTRPSPPETDDDEEECANPEEVECDVEEYDCEPVPNDPPE</sequence>
<accession>A0AAE1EGV9</accession>
<proteinExistence type="inferred from homology"/>
<feature type="domain" description="Cns1/TTC4 wheel" evidence="6">
    <location>
        <begin position="294"/>
        <end position="403"/>
    </location>
</feature>
<evidence type="ECO:0000256" key="5">
    <source>
        <dbReference type="SAM" id="MobiDB-lite"/>
    </source>
</evidence>
<feature type="repeat" description="TPR" evidence="4">
    <location>
        <begin position="144"/>
        <end position="177"/>
    </location>
</feature>
<dbReference type="Gene3D" id="1.25.40.10">
    <property type="entry name" value="Tetratricopeptide repeat domain"/>
    <property type="match status" value="1"/>
</dbReference>
<dbReference type="InterPro" id="IPR044059">
    <property type="entry name" value="Csn1/TTC4_wheel"/>
</dbReference>
<evidence type="ECO:0000313" key="7">
    <source>
        <dbReference type="EMBL" id="KAK3850515.1"/>
    </source>
</evidence>
<dbReference type="PROSITE" id="PS50005">
    <property type="entry name" value="TPR"/>
    <property type="match status" value="1"/>
</dbReference>
<dbReference type="EMBL" id="JAWQEG010008346">
    <property type="protein sequence ID" value="KAK3850515.1"/>
    <property type="molecule type" value="Genomic_DNA"/>
</dbReference>
<dbReference type="Pfam" id="PF18972">
    <property type="entry name" value="Wheel"/>
    <property type="match status" value="1"/>
</dbReference>
<evidence type="ECO:0000256" key="1">
    <source>
        <dbReference type="ARBA" id="ARBA00022737"/>
    </source>
</evidence>
<dbReference type="SMART" id="SM00028">
    <property type="entry name" value="TPR"/>
    <property type="match status" value="1"/>
</dbReference>
<feature type="compositionally biased region" description="Acidic residues" evidence="5">
    <location>
        <begin position="414"/>
        <end position="437"/>
    </location>
</feature>
<dbReference type="GO" id="GO:0005634">
    <property type="term" value="C:nucleus"/>
    <property type="evidence" value="ECO:0007669"/>
    <property type="project" value="TreeGrafter"/>
</dbReference>
<evidence type="ECO:0000256" key="2">
    <source>
        <dbReference type="ARBA" id="ARBA00022803"/>
    </source>
</evidence>
<dbReference type="AlphaFoldDB" id="A0AAE1EGV9"/>